<dbReference type="EMBL" id="UIVT01000004">
    <property type="protein sequence ID" value="SVP94945.1"/>
    <property type="molecule type" value="Genomic_DNA"/>
</dbReference>
<dbReference type="GO" id="GO:0070043">
    <property type="term" value="F:rRNA (guanine-N7-)-methyltransferase activity"/>
    <property type="evidence" value="ECO:0007669"/>
    <property type="project" value="TreeGrafter"/>
</dbReference>
<dbReference type="PANTHER" id="PTHR47313">
    <property type="entry name" value="RIBOSOMAL RNA LARGE SUBUNIT METHYLTRANSFERASE K/L"/>
    <property type="match status" value="1"/>
</dbReference>
<dbReference type="GO" id="GO:0043527">
    <property type="term" value="C:tRNA methyltransferase complex"/>
    <property type="evidence" value="ECO:0007669"/>
    <property type="project" value="UniProtKB-ARBA"/>
</dbReference>
<dbReference type="PANTHER" id="PTHR47313:SF1">
    <property type="entry name" value="RIBOSOMAL RNA LARGE SUBUNIT METHYLTRANSFERASE K_L"/>
    <property type="match status" value="1"/>
</dbReference>
<gene>
    <name evidence="4" type="ORF">TAT_000372700</name>
    <name evidence="5" type="ORF">TAV_000372700</name>
</gene>
<keyword evidence="1 4" id="KW-0808">Transferase</keyword>
<name>A0A3B0MZ58_THEAN</name>
<dbReference type="AlphaFoldDB" id="A0A3B0MZ58"/>
<feature type="domain" description="THUMP" evidence="3">
    <location>
        <begin position="82"/>
        <end position="162"/>
    </location>
</feature>
<protein>
    <submittedName>
        <fullName evidence="4">Methylase, putative</fullName>
    </submittedName>
</protein>
<dbReference type="Pfam" id="PF02926">
    <property type="entry name" value="THUMP"/>
    <property type="match status" value="1"/>
</dbReference>
<dbReference type="EMBL" id="UIVS01000004">
    <property type="protein sequence ID" value="SVP95563.1"/>
    <property type="molecule type" value="Genomic_DNA"/>
</dbReference>
<dbReference type="VEuPathDB" id="PiroplasmaDB:TA09875"/>
<dbReference type="InterPro" id="IPR000241">
    <property type="entry name" value="RlmKL-like_Mtase"/>
</dbReference>
<evidence type="ECO:0000259" key="2">
    <source>
        <dbReference type="Pfam" id="PF01170"/>
    </source>
</evidence>
<dbReference type="Gene3D" id="3.40.50.150">
    <property type="entry name" value="Vaccinia Virus protein VP39"/>
    <property type="match status" value="1"/>
</dbReference>
<sequence length="540" mass="62273">MLKVWNRPYNVILKCLRGLEHNLFNELQSFGFDRDQLIKANSKITVNSCNLKHLYFLSYFSRLASNIYFEVGKLPLFEKGTLFNSCQSILWSDFLGSNNSYMINCDSLITNSFINSKKYACQLVKDGINNHFSNNLKLEPPRVNFSQPEVKLEIDVDKDCIATLLVDSSGSRISSRGYRFKPNIGDIDPTMACSILYDVGYSSFSNPPFSFPEYEQFCNSDYSYKLNKFDSNSLSESESLNRNSIVDLFSGSGVFLIESALYSARIPPGYFRRRFSFQNFPVFDKESFEILKKYTDSKRIPTSSEEWKSLKGKFIGIERDWEKLDASLRSSEKAGILDLMSFNQAEYLKDGIHDAKKNSNSNQWNYMVAQLPQMRNLNYQLNDNQSSDGDPVGIPKERSKLSPERYSTLLKSLSRVKNRHFPTNSKTILILPSFMDRDLVQNSFSCKLSVGKSFNKDGILLKEDSKFSHNTKQLRQESKDVYSKTCVYVSDDYKWFYFNNLPATHTLHSESSHESYDWFVDVYVVSLDKQVSGNIHFNQK</sequence>
<dbReference type="CDD" id="cd11715">
    <property type="entry name" value="THUMP_AdoMetMT"/>
    <property type="match status" value="1"/>
</dbReference>
<dbReference type="GO" id="GO:0003723">
    <property type="term" value="F:RNA binding"/>
    <property type="evidence" value="ECO:0007669"/>
    <property type="project" value="InterPro"/>
</dbReference>
<keyword evidence="1 4" id="KW-0489">Methyltransferase</keyword>
<evidence type="ECO:0000313" key="5">
    <source>
        <dbReference type="EMBL" id="SVP95563.1"/>
    </source>
</evidence>
<dbReference type="GO" id="GO:0008990">
    <property type="term" value="F:rRNA (guanine-N2-)-methyltransferase activity"/>
    <property type="evidence" value="ECO:0007669"/>
    <property type="project" value="TreeGrafter"/>
</dbReference>
<dbReference type="Pfam" id="PF01170">
    <property type="entry name" value="UPF0020"/>
    <property type="match status" value="1"/>
</dbReference>
<dbReference type="InterPro" id="IPR004114">
    <property type="entry name" value="THUMP_dom"/>
</dbReference>
<accession>A0A3B0MZ58</accession>
<organism evidence="4">
    <name type="scientific">Theileria annulata</name>
    <dbReference type="NCBI Taxonomy" id="5874"/>
    <lineage>
        <taxon>Eukaryota</taxon>
        <taxon>Sar</taxon>
        <taxon>Alveolata</taxon>
        <taxon>Apicomplexa</taxon>
        <taxon>Aconoidasida</taxon>
        <taxon>Piroplasmida</taxon>
        <taxon>Theileriidae</taxon>
        <taxon>Theileria</taxon>
    </lineage>
</organism>
<dbReference type="Gene3D" id="3.30.2130.30">
    <property type="match status" value="1"/>
</dbReference>
<reference evidence="4" key="1">
    <citation type="submission" date="2018-07" db="EMBL/GenBank/DDBJ databases">
        <authorList>
            <person name="Quirk P.G."/>
            <person name="Krulwich T.A."/>
        </authorList>
    </citation>
    <scope>NUCLEOTIDE SEQUENCE</scope>
    <source>
        <strain evidence="4">Anand</strain>
    </source>
</reference>
<feature type="domain" description="Ribosomal RNA large subunit methyltransferase K/L-like methyltransferase" evidence="2">
    <location>
        <begin position="240"/>
        <end position="347"/>
    </location>
</feature>
<dbReference type="InterPro" id="IPR029063">
    <property type="entry name" value="SAM-dependent_MTases_sf"/>
</dbReference>
<proteinExistence type="predicted"/>
<evidence type="ECO:0000259" key="3">
    <source>
        <dbReference type="Pfam" id="PF02926"/>
    </source>
</evidence>
<evidence type="ECO:0000313" key="4">
    <source>
        <dbReference type="EMBL" id="SVP94945.1"/>
    </source>
</evidence>
<evidence type="ECO:0000256" key="1">
    <source>
        <dbReference type="ARBA" id="ARBA00022603"/>
    </source>
</evidence>